<keyword evidence="2" id="KW-0732">Signal</keyword>
<evidence type="ECO:0000256" key="2">
    <source>
        <dbReference type="SAM" id="SignalP"/>
    </source>
</evidence>
<protein>
    <submittedName>
        <fullName evidence="3">Uncharacterized protein</fullName>
    </submittedName>
</protein>
<comment type="caution">
    <text evidence="3">The sequence shown here is derived from an EMBL/GenBank/DDBJ whole genome shotgun (WGS) entry which is preliminary data.</text>
</comment>
<dbReference type="AlphaFoldDB" id="A0A318SP86"/>
<organism evidence="3 4">
    <name type="scientific">Xylophilus ampelinus</name>
    <dbReference type="NCBI Taxonomy" id="54067"/>
    <lineage>
        <taxon>Bacteria</taxon>
        <taxon>Pseudomonadati</taxon>
        <taxon>Pseudomonadota</taxon>
        <taxon>Betaproteobacteria</taxon>
        <taxon>Burkholderiales</taxon>
        <taxon>Xylophilus</taxon>
    </lineage>
</organism>
<accession>A0A318SP86</accession>
<feature type="chain" id="PRO_5016342187" evidence="2">
    <location>
        <begin position="27"/>
        <end position="1216"/>
    </location>
</feature>
<feature type="signal peptide" evidence="2">
    <location>
        <begin position="1"/>
        <end position="26"/>
    </location>
</feature>
<proteinExistence type="predicted"/>
<dbReference type="EMBL" id="QJTC01000004">
    <property type="protein sequence ID" value="PYE78823.1"/>
    <property type="molecule type" value="Genomic_DNA"/>
</dbReference>
<dbReference type="Proteomes" id="UP000247540">
    <property type="component" value="Unassembled WGS sequence"/>
</dbReference>
<reference evidence="3 4" key="1">
    <citation type="submission" date="2018-06" db="EMBL/GenBank/DDBJ databases">
        <title>Genomic Encyclopedia of Type Strains, Phase III (KMG-III): the genomes of soil and plant-associated and newly described type strains.</title>
        <authorList>
            <person name="Whitman W."/>
        </authorList>
    </citation>
    <scope>NUCLEOTIDE SEQUENCE [LARGE SCALE GENOMIC DNA]</scope>
    <source>
        <strain evidence="3 4">CECT 7646</strain>
    </source>
</reference>
<keyword evidence="4" id="KW-1185">Reference proteome</keyword>
<evidence type="ECO:0000313" key="3">
    <source>
        <dbReference type="EMBL" id="PYE78823.1"/>
    </source>
</evidence>
<name>A0A318SP86_9BURK</name>
<sequence length="1216" mass="117911">MHFALKKTLPAMAILAGGTLAPPAQAQESVLNGLGWVTARPGSSVEASSVQSVGNRAPADVNASGAKASAGLGVAGSVELISTAQANTAGISALAVTGSRVLVLQNQAGGFVRAVGGAATANTALLAGGGARRPFADSRITVAGNRADNVEAIGGKGAVPLGAGSLQLPGRATANGVLMDETDTRRTEVSNLGNQARGIGSVGGAALANALTANRSTLEDLRLTQSGNRASDLQAGGGSMSSGWGMVAQTELAGVSAGNAVAVAGSRVQGTRIDQTGNTAEGSLAVGGSALANSVNLADYQGSELRQYRTVQSGNIARRVDAWGGTASVLKGALASSDNGAMALANTVSLRAGDLSGATEHLLSGNTADTVQATGGGAAANSVWLDDVRIRNSRVTLTGNTASGVDTAGGRGNIGGGVVGAFERRGRALANSLVLDQQTSLKDTPVVLAGNESRGVRGHGGLAAAGSVLATQSQIERGNITLSGNRADGVSAQGYSGSLGAGLLFDSQQNAMALANTVGVFNSRTDARQLLVADNTARQLSSQGGKLNANSISVESGEDGGPSSLSASVLMSGNTATGVSSGAGSTSGPGHVFSGESAARAAANAVVLNRGARADQASAMNLVGNRAEQVGATGGTALLNALAAYRQATIVASPATVVGNRASDVQVGGKAQQAAGVGNARNGILAANALYMEGPEGVRMANTPLTLSGNTATGLRADGGRINANALAINGAGAVDASTVTLAGNTARGMRSQGTEITVLGHAIEKNVGNASANTVQLLGSLRAGSLQLLANTADRVSAEKGLALANSLVTEQGSATQGLKLTVAGNTARDVVARDGKAALANSVLNEGRIGGSTLQMAGNSGSATTGSADALANSLRNQGGADFSGSNATIAGNQGAALQGGSVNSIANGGRFGGARVTVAGNRGSASGKGRANGLDNGGSLNGSTVTVSGNNGTAAGQGSANMVANGGTIAGSNITILGNQGSAQGGGAVNSLVNTGRVAGSQITIVNNQGNASGGTLNGVRNKGSIAGSQIVVMGNQGSAGGDGTVNSVYNRGSGSIAGSQIAITRNHGSATGGGAVNSVDNRGRMTGRVVIAGNQGTATGGGTVNSLVNQGSMTGLVTITGNRGSALPGGASNSVINHGVLTGAVAIVGNATAAGPAMTSGSVRNMGALVGAAAVTGNIPSVANPGYTVPLPSPGVVNQSVTIVPGFNITNM</sequence>
<feature type="compositionally biased region" description="Polar residues" evidence="1">
    <location>
        <begin position="542"/>
        <end position="554"/>
    </location>
</feature>
<gene>
    <name evidence="3" type="ORF">DFQ15_10415</name>
</gene>
<evidence type="ECO:0000313" key="4">
    <source>
        <dbReference type="Proteomes" id="UP000247540"/>
    </source>
</evidence>
<dbReference type="RefSeq" id="WP_233504270.1">
    <property type="nucleotide sequence ID" value="NZ_JAMOFZ010000004.1"/>
</dbReference>
<feature type="region of interest" description="Disordered" evidence="1">
    <location>
        <begin position="542"/>
        <end position="569"/>
    </location>
</feature>
<evidence type="ECO:0000256" key="1">
    <source>
        <dbReference type="SAM" id="MobiDB-lite"/>
    </source>
</evidence>